<name>A0A1H3FJQ5_9GAMM</name>
<dbReference type="PROSITE" id="PS51257">
    <property type="entry name" value="PROKAR_LIPOPROTEIN"/>
    <property type="match status" value="1"/>
</dbReference>
<evidence type="ECO:0008006" key="4">
    <source>
        <dbReference type="Google" id="ProtNLM"/>
    </source>
</evidence>
<accession>A0A1H3FJQ5</accession>
<feature type="chain" id="PRO_5011610095" description="Pre-peptidase C-terminal domain-containing protein" evidence="1">
    <location>
        <begin position="21"/>
        <end position="143"/>
    </location>
</feature>
<gene>
    <name evidence="2" type="ORF">SAMN05443545_10831</name>
</gene>
<dbReference type="Proteomes" id="UP000198500">
    <property type="component" value="Unassembled WGS sequence"/>
</dbReference>
<organism evidence="2 3">
    <name type="scientific">Aidingimonas halophila</name>
    <dbReference type="NCBI Taxonomy" id="574349"/>
    <lineage>
        <taxon>Bacteria</taxon>
        <taxon>Pseudomonadati</taxon>
        <taxon>Pseudomonadota</taxon>
        <taxon>Gammaproteobacteria</taxon>
        <taxon>Oceanospirillales</taxon>
        <taxon>Halomonadaceae</taxon>
        <taxon>Aidingimonas</taxon>
    </lineage>
</organism>
<keyword evidence="3" id="KW-1185">Reference proteome</keyword>
<evidence type="ECO:0000313" key="2">
    <source>
        <dbReference type="EMBL" id="SDX90374.1"/>
    </source>
</evidence>
<keyword evidence="1" id="KW-0732">Signal</keyword>
<dbReference type="AlphaFoldDB" id="A0A1H3FJQ5"/>
<evidence type="ECO:0000256" key="1">
    <source>
        <dbReference type="SAM" id="SignalP"/>
    </source>
</evidence>
<dbReference type="RefSeq" id="WP_092571327.1">
    <property type="nucleotide sequence ID" value="NZ_BMXH01000014.1"/>
</dbReference>
<sequence length="143" mass="15589">MPRWARVTISILLAVGLAGCASGSLEQRATPLMPGEPYEGMLGPGSEVFTFTLDEPASIVLESYIPLGRMASVAPNGQLLDDEGDVVARDWHSGEGRNFRIETELPAGTWYLRVNDGLGCNSEWNCRNIDRDYGVTLTIDDTL</sequence>
<reference evidence="2 3" key="1">
    <citation type="submission" date="2016-10" db="EMBL/GenBank/DDBJ databases">
        <authorList>
            <person name="de Groot N.N."/>
        </authorList>
    </citation>
    <scope>NUCLEOTIDE SEQUENCE [LARGE SCALE GENOMIC DNA]</scope>
    <source>
        <strain evidence="2 3">DSM 19219</strain>
    </source>
</reference>
<dbReference type="OrthoDB" id="7059761at2"/>
<proteinExistence type="predicted"/>
<protein>
    <recommendedName>
        <fullName evidence="4">Pre-peptidase C-terminal domain-containing protein</fullName>
    </recommendedName>
</protein>
<dbReference type="EMBL" id="FNNI01000008">
    <property type="protein sequence ID" value="SDX90374.1"/>
    <property type="molecule type" value="Genomic_DNA"/>
</dbReference>
<feature type="signal peptide" evidence="1">
    <location>
        <begin position="1"/>
        <end position="20"/>
    </location>
</feature>
<evidence type="ECO:0000313" key="3">
    <source>
        <dbReference type="Proteomes" id="UP000198500"/>
    </source>
</evidence>
<dbReference type="Gene3D" id="2.60.120.380">
    <property type="match status" value="1"/>
</dbReference>